<proteinExistence type="predicted"/>
<gene>
    <name evidence="3" type="ORF">A2572_00695</name>
</gene>
<evidence type="ECO:0000313" key="4">
    <source>
        <dbReference type="Proteomes" id="UP000179237"/>
    </source>
</evidence>
<dbReference type="Pfam" id="PF03808">
    <property type="entry name" value="Glyco_tran_WecG"/>
    <property type="match status" value="1"/>
</dbReference>
<keyword evidence="1" id="KW-0328">Glycosyltransferase</keyword>
<feature type="non-terminal residue" evidence="3">
    <location>
        <position position="235"/>
    </location>
</feature>
<dbReference type="PANTHER" id="PTHR34136">
    <property type="match status" value="1"/>
</dbReference>
<dbReference type="EMBL" id="MFAQ01000027">
    <property type="protein sequence ID" value="OGD83115.1"/>
    <property type="molecule type" value="Genomic_DNA"/>
</dbReference>
<evidence type="ECO:0000256" key="1">
    <source>
        <dbReference type="ARBA" id="ARBA00022676"/>
    </source>
</evidence>
<accession>A0A1F5FU47</accession>
<dbReference type="GO" id="GO:0016758">
    <property type="term" value="F:hexosyltransferase activity"/>
    <property type="evidence" value="ECO:0007669"/>
    <property type="project" value="TreeGrafter"/>
</dbReference>
<dbReference type="InterPro" id="IPR004629">
    <property type="entry name" value="WecG_TagA_CpsF"/>
</dbReference>
<dbReference type="PANTHER" id="PTHR34136:SF1">
    <property type="entry name" value="UDP-N-ACETYL-D-MANNOSAMINURONIC ACID TRANSFERASE"/>
    <property type="match status" value="1"/>
</dbReference>
<protein>
    <submittedName>
        <fullName evidence="3">Uncharacterized protein</fullName>
    </submittedName>
</protein>
<evidence type="ECO:0000256" key="2">
    <source>
        <dbReference type="ARBA" id="ARBA00022679"/>
    </source>
</evidence>
<evidence type="ECO:0000313" key="3">
    <source>
        <dbReference type="EMBL" id="OGD83115.1"/>
    </source>
</evidence>
<sequence length="235" mass="26917">MREKVLGLPVDVLTKKQTLEKIEDWIKLDIKGPKQVLTAYSEFYVNARRDKDFARIISKADLVTADGRSVLAAVEYMKRTQELKNSRTQGVVRFLWEGMKVGWKILGNDLGETVTGVWLFEEICKVAEIRGWKVFVLGGWGDVNERATKILLKRFPRLRLASDPGEKTVGKIDGENKRVLEKINKFKPDVLFVQYRPVQQEKWIDTNRKFLKVKVAVGIGGTLDEFVGDLKRPPL</sequence>
<reference evidence="3 4" key="1">
    <citation type="journal article" date="2016" name="Nat. Commun.">
        <title>Thousands of microbial genomes shed light on interconnected biogeochemical processes in an aquifer system.</title>
        <authorList>
            <person name="Anantharaman K."/>
            <person name="Brown C.T."/>
            <person name="Hug L.A."/>
            <person name="Sharon I."/>
            <person name="Castelle C.J."/>
            <person name="Probst A.J."/>
            <person name="Thomas B.C."/>
            <person name="Singh A."/>
            <person name="Wilkins M.J."/>
            <person name="Karaoz U."/>
            <person name="Brodie E.L."/>
            <person name="Williams K.H."/>
            <person name="Hubbard S.S."/>
            <person name="Banfield J.F."/>
        </authorList>
    </citation>
    <scope>NUCLEOTIDE SEQUENCE [LARGE SCALE GENOMIC DNA]</scope>
</reference>
<name>A0A1F5FU47_9BACT</name>
<comment type="caution">
    <text evidence="3">The sequence shown here is derived from an EMBL/GenBank/DDBJ whole genome shotgun (WGS) entry which is preliminary data.</text>
</comment>
<dbReference type="Proteomes" id="UP000179237">
    <property type="component" value="Unassembled WGS sequence"/>
</dbReference>
<keyword evidence="2" id="KW-0808">Transferase</keyword>
<dbReference type="CDD" id="cd06533">
    <property type="entry name" value="Glyco_transf_WecG_TagA"/>
    <property type="match status" value="1"/>
</dbReference>
<organism evidence="3 4">
    <name type="scientific">Candidatus Collierbacteria bacterium RIFOXYD1_FULL_40_9</name>
    <dbReference type="NCBI Taxonomy" id="1817731"/>
    <lineage>
        <taxon>Bacteria</taxon>
        <taxon>Candidatus Collieribacteriota</taxon>
    </lineage>
</organism>
<dbReference type="AlphaFoldDB" id="A0A1F5FU47"/>